<dbReference type="EC" id="3.4.-.-" evidence="14"/>
<feature type="binding site" evidence="8">
    <location>
        <position position="213"/>
    </location>
    <ligand>
        <name>chloride</name>
        <dbReference type="ChEBI" id="CHEBI:17996"/>
        <label>1</label>
    </ligand>
</feature>
<evidence type="ECO:0000313" key="17">
    <source>
        <dbReference type="RefSeq" id="XP_018024563.1"/>
    </source>
</evidence>
<evidence type="ECO:0000313" key="16">
    <source>
        <dbReference type="Proteomes" id="UP000694843"/>
    </source>
</evidence>
<comment type="similarity">
    <text evidence="1 13 14">Belongs to the peptidase M2 family.</text>
</comment>
<evidence type="ECO:0000256" key="5">
    <source>
        <dbReference type="PIRSR" id="PIRSR601548-1"/>
    </source>
</evidence>
<feature type="active site" description="Proton acceptor 2" evidence="7">
    <location>
        <position position="373"/>
    </location>
</feature>
<name>A0A8B7PEL9_HYAAZ</name>
<reference evidence="17" key="1">
    <citation type="submission" date="2025-08" db="UniProtKB">
        <authorList>
            <consortium name="RefSeq"/>
        </authorList>
    </citation>
    <scope>IDENTIFICATION</scope>
    <source>
        <tissue evidence="17">Whole organism</tissue>
    </source>
</reference>
<evidence type="ECO:0000256" key="8">
    <source>
        <dbReference type="PIRSR" id="PIRSR601548-2"/>
    </source>
</evidence>
<evidence type="ECO:0000256" key="11">
    <source>
        <dbReference type="PIRSR" id="PIRSR601548-5"/>
    </source>
</evidence>
<dbReference type="OMA" id="QIHISHE"/>
<evidence type="ECO:0000256" key="14">
    <source>
        <dbReference type="RuleBase" id="RU361144"/>
    </source>
</evidence>
<feature type="active site" description="Proton donor 2" evidence="7">
    <location>
        <position position="502"/>
    </location>
</feature>
<comment type="cofactor">
    <cofactor evidence="14">
        <name>Zn(2+)</name>
        <dbReference type="ChEBI" id="CHEBI:29105"/>
    </cofactor>
    <text evidence="14">Binds 1 zinc ion per subunit.</text>
</comment>
<keyword evidence="14" id="KW-0482">Metalloprotease</keyword>
<feature type="active site" description="Proton acceptor 1" evidence="5">
    <location>
        <position position="373"/>
    </location>
</feature>
<dbReference type="RefSeq" id="XP_018024563.1">
    <property type="nucleotide sequence ID" value="XM_018169074.2"/>
</dbReference>
<gene>
    <name evidence="17" type="primary">LOC108680274</name>
</gene>
<keyword evidence="14" id="KW-0645">Protease</keyword>
<organism evidence="16 17">
    <name type="scientific">Hyalella azteca</name>
    <name type="common">Amphipod</name>
    <dbReference type="NCBI Taxonomy" id="294128"/>
    <lineage>
        <taxon>Eukaryota</taxon>
        <taxon>Metazoa</taxon>
        <taxon>Ecdysozoa</taxon>
        <taxon>Arthropoda</taxon>
        <taxon>Crustacea</taxon>
        <taxon>Multicrustacea</taxon>
        <taxon>Malacostraca</taxon>
        <taxon>Eumalacostraca</taxon>
        <taxon>Peracarida</taxon>
        <taxon>Amphipoda</taxon>
        <taxon>Senticaudata</taxon>
        <taxon>Talitrida</taxon>
        <taxon>Talitroidea</taxon>
        <taxon>Hyalellidae</taxon>
        <taxon>Hyalella</taxon>
    </lineage>
</organism>
<evidence type="ECO:0000256" key="3">
    <source>
        <dbReference type="ARBA" id="ARBA00023157"/>
    </source>
</evidence>
<feature type="binding site" evidence="8">
    <location>
        <position position="511"/>
    </location>
    <ligand>
        <name>chloride</name>
        <dbReference type="ChEBI" id="CHEBI:17996"/>
        <label>1</label>
    </ligand>
</feature>
<evidence type="ECO:0000256" key="4">
    <source>
        <dbReference type="ARBA" id="ARBA00023180"/>
    </source>
</evidence>
<feature type="binding site" evidence="9">
    <location>
        <position position="372"/>
    </location>
    <ligand>
        <name>Zn(2+)</name>
        <dbReference type="ChEBI" id="CHEBI:29105"/>
        <label>1</label>
        <note>catalytic</note>
    </ligand>
</feature>
<feature type="binding site" evidence="12">
    <location>
        <position position="376"/>
    </location>
    <ligand>
        <name>Zn(2+)</name>
        <dbReference type="ChEBI" id="CHEBI:29105"/>
        <label>2</label>
        <note>catalytic</note>
    </ligand>
</feature>
<feature type="binding site" evidence="9">
    <location>
        <position position="400"/>
    </location>
    <ligand>
        <name>Zn(2+)</name>
        <dbReference type="ChEBI" id="CHEBI:29105"/>
        <label>1</label>
        <note>catalytic</note>
    </ligand>
</feature>
<keyword evidence="9 14" id="KW-0862">Zinc</keyword>
<dbReference type="AlphaFoldDB" id="A0A8B7PEL9"/>
<sequence>MSLLTLCFVVLLLVLHYIIDLNTLSVPEFLSDYDTRISALANAAVLAQWTWSTNITRHNQDVMDEAAMEEAVYQAQAYSKARWFLTMHQRGRLPLSEDQRRQLGKVGRAALAEPDRSRLAEVRANISATYARAQIRVMSDDANETKIMKLEPDLTNFMAANRSYESLASVWSAWRDEVGRTVRPHIKTLVELQNKQARKNGFADHGDFWRGKYETEGFEEQIASLNEQLSPLYRSLHAYVRHKLMLYYNDDEMFEDGLIPACILGDMWGRFWTDIYDIVEPYPDAMSVDPTPEMLKQNLTVLAMYHMADNFYKSMGLQPLPEKFYKLSMLERPEDGREVDCHGTAWDFLDGKDFRIRMCTQVNFKYLEVIHHELGHVQYFMQYAHLPYVYRDGANDGFHEGIGELMGMTLATVSHLKSIGLLPSEPTSEENTINFLMRTALKTVTTLPFHYVYDLWRWELFRGDIPEERWNQRFWELKSKYLGVKPPVARTEEHLDAFNIFHVNNDFDMIRYFTRTVLQFQFAGALCDIAGFEGPLHDCDFSNSTAAGEKLAAMLSLGSSKPWMDALEQLTGGRVMDAKAIIDYFAPLQTWITNYLLQHNQTLGWDNDQV</sequence>
<evidence type="ECO:0000256" key="6">
    <source>
        <dbReference type="PIRSR" id="PIRSR601548-10"/>
    </source>
</evidence>
<dbReference type="GO" id="GO:0004180">
    <property type="term" value="F:carboxypeptidase activity"/>
    <property type="evidence" value="ECO:0007669"/>
    <property type="project" value="UniProtKB-KW"/>
</dbReference>
<dbReference type="Pfam" id="PF01401">
    <property type="entry name" value="Peptidase_M2"/>
    <property type="match status" value="1"/>
</dbReference>
<dbReference type="Proteomes" id="UP000694843">
    <property type="component" value="Unplaced"/>
</dbReference>
<dbReference type="CDD" id="cd06461">
    <property type="entry name" value="M2_ACE"/>
    <property type="match status" value="1"/>
</dbReference>
<evidence type="ECO:0000256" key="9">
    <source>
        <dbReference type="PIRSR" id="PIRSR601548-3"/>
    </source>
</evidence>
<dbReference type="GO" id="GO:0008241">
    <property type="term" value="F:peptidyl-dipeptidase activity"/>
    <property type="evidence" value="ECO:0007669"/>
    <property type="project" value="InterPro"/>
</dbReference>
<feature type="signal peptide" evidence="15">
    <location>
        <begin position="1"/>
        <end position="23"/>
    </location>
</feature>
<evidence type="ECO:0000256" key="10">
    <source>
        <dbReference type="PIRSR" id="PIRSR601548-4"/>
    </source>
</evidence>
<feature type="disulfide bond" evidence="10">
    <location>
        <begin position="527"/>
        <end position="539"/>
    </location>
</feature>
<dbReference type="KEGG" id="hazt:108680274"/>
<evidence type="ECO:0000256" key="13">
    <source>
        <dbReference type="PROSITE-ProRule" id="PRU01355"/>
    </source>
</evidence>
<accession>A0A8B7PEL9</accession>
<dbReference type="InterPro" id="IPR001548">
    <property type="entry name" value="Peptidase_M2"/>
</dbReference>
<dbReference type="OrthoDB" id="10029630at2759"/>
<dbReference type="Gene3D" id="1.10.1370.30">
    <property type="match status" value="1"/>
</dbReference>
<evidence type="ECO:0000256" key="2">
    <source>
        <dbReference type="ARBA" id="ARBA00022729"/>
    </source>
</evidence>
<proteinExistence type="inferred from homology"/>
<keyword evidence="2 15" id="KW-0732">Signal</keyword>
<feature type="disulfide bond" evidence="10 13">
    <location>
        <begin position="341"/>
        <end position="359"/>
    </location>
</feature>
<keyword evidence="9 14" id="KW-0479">Metal-binding</keyword>
<dbReference type="PANTHER" id="PTHR10514">
    <property type="entry name" value="ANGIOTENSIN-CONVERTING ENZYME"/>
    <property type="match status" value="1"/>
</dbReference>
<feature type="binding site" evidence="9">
    <location>
        <position position="376"/>
    </location>
    <ligand>
        <name>Zn(2+)</name>
        <dbReference type="ChEBI" id="CHEBI:29105"/>
        <label>1</label>
        <note>catalytic</note>
    </ligand>
</feature>
<keyword evidence="16" id="KW-1185">Reference proteome</keyword>
<dbReference type="GO" id="GO:0008237">
    <property type="term" value="F:metallopeptidase activity"/>
    <property type="evidence" value="ECO:0007669"/>
    <property type="project" value="UniProtKB-KW"/>
</dbReference>
<dbReference type="GO" id="GO:0006508">
    <property type="term" value="P:proteolysis"/>
    <property type="evidence" value="ECO:0007669"/>
    <property type="project" value="UniProtKB-KW"/>
</dbReference>
<feature type="glycosylation site" description="N-linked (GlcNAc...) asparagine" evidence="11">
    <location>
        <position position="125"/>
    </location>
</feature>
<feature type="binding site" evidence="12">
    <location>
        <position position="400"/>
    </location>
    <ligand>
        <name>Zn(2+)</name>
        <dbReference type="ChEBI" id="CHEBI:29105"/>
        <label>2</label>
        <note>catalytic</note>
    </ligand>
</feature>
<keyword evidence="4 6" id="KW-0325">Glycoprotein</keyword>
<keyword evidence="14" id="KW-0378">Hydrolase</keyword>
<feature type="chain" id="PRO_5034380825" description="Angiotensin-converting enzyme" evidence="15">
    <location>
        <begin position="24"/>
        <end position="610"/>
    </location>
</feature>
<dbReference type="GO" id="GO:0005886">
    <property type="term" value="C:plasma membrane"/>
    <property type="evidence" value="ECO:0007669"/>
    <property type="project" value="TreeGrafter"/>
</dbReference>
<dbReference type="PROSITE" id="PS52011">
    <property type="entry name" value="PEPTIDASE_M2"/>
    <property type="match status" value="1"/>
</dbReference>
<dbReference type="PRINTS" id="PR00791">
    <property type="entry name" value="PEPDIPTASEA"/>
</dbReference>
<keyword evidence="14" id="KW-0121">Carboxypeptidase</keyword>
<evidence type="ECO:0000256" key="7">
    <source>
        <dbReference type="PIRSR" id="PIRSR601548-11"/>
    </source>
</evidence>
<protein>
    <recommendedName>
        <fullName evidence="14">Angiotensin-converting enzyme</fullName>
        <ecNumber evidence="14">3.4.-.-</ecNumber>
    </recommendedName>
</protein>
<keyword evidence="3 10" id="KW-1015">Disulfide bond</keyword>
<comment type="caution">
    <text evidence="13">Lacks conserved residue(s) required for the propagation of feature annotation.</text>
</comment>
<evidence type="ECO:0000256" key="15">
    <source>
        <dbReference type="SAM" id="SignalP"/>
    </source>
</evidence>
<dbReference type="GeneID" id="108680274"/>
<evidence type="ECO:0000256" key="12">
    <source>
        <dbReference type="PIRSR" id="PIRSR601548-8"/>
    </source>
</evidence>
<feature type="binding site" evidence="12">
    <location>
        <position position="372"/>
    </location>
    <ligand>
        <name>Zn(2+)</name>
        <dbReference type="ChEBI" id="CHEBI:29105"/>
        <label>2</label>
        <note>catalytic</note>
    </ligand>
</feature>
<feature type="glycosylation site" description="N-linked (GlcNAc...) asparagine" evidence="6">
    <location>
        <position position="54"/>
    </location>
</feature>
<evidence type="ECO:0000256" key="1">
    <source>
        <dbReference type="ARBA" id="ARBA00008139"/>
    </source>
</evidence>
<dbReference type="PANTHER" id="PTHR10514:SF24">
    <property type="entry name" value="ANGIOTENSIN-CONVERTING ENZYME 2"/>
    <property type="match status" value="1"/>
</dbReference>
<dbReference type="SUPFAM" id="SSF55486">
    <property type="entry name" value="Metalloproteases ('zincins'), catalytic domain"/>
    <property type="match status" value="1"/>
</dbReference>
<dbReference type="GO" id="GO:0046872">
    <property type="term" value="F:metal ion binding"/>
    <property type="evidence" value="ECO:0007669"/>
    <property type="project" value="UniProtKB-KW"/>
</dbReference>
<feature type="active site" description="Proton donor 1" evidence="5">
    <location>
        <position position="502"/>
    </location>
</feature>